<accession>A0A0C1ZDU7</accession>
<organism evidence="2 3">
    <name type="scientific">Enhygromyxa salina</name>
    <dbReference type="NCBI Taxonomy" id="215803"/>
    <lineage>
        <taxon>Bacteria</taxon>
        <taxon>Pseudomonadati</taxon>
        <taxon>Myxococcota</taxon>
        <taxon>Polyangia</taxon>
        <taxon>Nannocystales</taxon>
        <taxon>Nannocystaceae</taxon>
        <taxon>Enhygromyxa</taxon>
    </lineage>
</organism>
<gene>
    <name evidence="2" type="ORF">DB30_05237</name>
</gene>
<feature type="compositionally biased region" description="Polar residues" evidence="1">
    <location>
        <begin position="71"/>
        <end position="80"/>
    </location>
</feature>
<feature type="region of interest" description="Disordered" evidence="1">
    <location>
        <begin position="61"/>
        <end position="80"/>
    </location>
</feature>
<comment type="caution">
    <text evidence="2">The sequence shown here is derived from an EMBL/GenBank/DDBJ whole genome shotgun (WGS) entry which is preliminary data.</text>
</comment>
<name>A0A0C1ZDU7_9BACT</name>
<evidence type="ECO:0000313" key="3">
    <source>
        <dbReference type="Proteomes" id="UP000031599"/>
    </source>
</evidence>
<dbReference type="Proteomes" id="UP000031599">
    <property type="component" value="Unassembled WGS sequence"/>
</dbReference>
<proteinExistence type="predicted"/>
<evidence type="ECO:0000313" key="2">
    <source>
        <dbReference type="EMBL" id="KIG15819.1"/>
    </source>
</evidence>
<reference evidence="2 3" key="1">
    <citation type="submission" date="2014-12" db="EMBL/GenBank/DDBJ databases">
        <title>Genome assembly of Enhygromyxa salina DSM 15201.</title>
        <authorList>
            <person name="Sharma G."/>
            <person name="Subramanian S."/>
        </authorList>
    </citation>
    <scope>NUCLEOTIDE SEQUENCE [LARGE SCALE GENOMIC DNA]</scope>
    <source>
        <strain evidence="2 3">DSM 15201</strain>
    </source>
</reference>
<dbReference type="EMBL" id="JMCC02000047">
    <property type="protein sequence ID" value="KIG15819.1"/>
    <property type="molecule type" value="Genomic_DNA"/>
</dbReference>
<protein>
    <submittedName>
        <fullName evidence="2">Uncharacterized protein</fullName>
    </submittedName>
</protein>
<dbReference type="AlphaFoldDB" id="A0A0C1ZDU7"/>
<evidence type="ECO:0000256" key="1">
    <source>
        <dbReference type="SAM" id="MobiDB-lite"/>
    </source>
</evidence>
<sequence length="80" mass="9166">MRILDLGKYIDLHECAQGVPDTAWRRHRVGPRRQAGFSDRAGQSGQRSFWYMPIQIRCGSPKPRSHLISPRASTRTRTSC</sequence>